<reference evidence="2" key="2">
    <citation type="submission" date="2025-08" db="UniProtKB">
        <authorList>
            <consortium name="Ensembl"/>
        </authorList>
    </citation>
    <scope>IDENTIFICATION</scope>
</reference>
<dbReference type="Ensembl" id="ENSNLET00000052865.1">
    <property type="protein sequence ID" value="ENSNLEP00000030410.1"/>
    <property type="gene ID" value="ENSNLEG00000027734.1"/>
</dbReference>
<reference evidence="2 3" key="1">
    <citation type="submission" date="2012-10" db="EMBL/GenBank/DDBJ databases">
        <authorList>
            <consortium name="Gibbon Genome Sequencing Consortium"/>
        </authorList>
    </citation>
    <scope>NUCLEOTIDE SEQUENCE [LARGE SCALE GENOMIC DNA]</scope>
</reference>
<feature type="region of interest" description="Disordered" evidence="1">
    <location>
        <begin position="41"/>
        <end position="63"/>
    </location>
</feature>
<name>A0A2I3GGH5_NOMLE</name>
<dbReference type="Proteomes" id="UP000001073">
    <property type="component" value="Chromosome 13"/>
</dbReference>
<evidence type="ECO:0000313" key="3">
    <source>
        <dbReference type="Proteomes" id="UP000001073"/>
    </source>
</evidence>
<organism evidence="2 3">
    <name type="scientific">Nomascus leucogenys</name>
    <name type="common">Northern white-cheeked gibbon</name>
    <name type="synonym">Hylobates leucogenys</name>
    <dbReference type="NCBI Taxonomy" id="61853"/>
    <lineage>
        <taxon>Eukaryota</taxon>
        <taxon>Metazoa</taxon>
        <taxon>Chordata</taxon>
        <taxon>Craniata</taxon>
        <taxon>Vertebrata</taxon>
        <taxon>Euteleostomi</taxon>
        <taxon>Mammalia</taxon>
        <taxon>Eutheria</taxon>
        <taxon>Euarchontoglires</taxon>
        <taxon>Primates</taxon>
        <taxon>Haplorrhini</taxon>
        <taxon>Catarrhini</taxon>
        <taxon>Hylobatidae</taxon>
        <taxon>Nomascus</taxon>
    </lineage>
</organism>
<keyword evidence="3" id="KW-1185">Reference proteome</keyword>
<evidence type="ECO:0000256" key="1">
    <source>
        <dbReference type="SAM" id="MobiDB-lite"/>
    </source>
</evidence>
<feature type="compositionally biased region" description="Basic and acidic residues" evidence="1">
    <location>
        <begin position="41"/>
        <end position="51"/>
    </location>
</feature>
<dbReference type="EMBL" id="ADFV01130041">
    <property type="status" value="NOT_ANNOTATED_CDS"/>
    <property type="molecule type" value="Genomic_DNA"/>
</dbReference>
<evidence type="ECO:0000313" key="2">
    <source>
        <dbReference type="Ensembl" id="ENSNLEP00000030410.1"/>
    </source>
</evidence>
<dbReference type="AlphaFoldDB" id="A0A2I3GGH5"/>
<dbReference type="STRING" id="61853.ENSNLEP00000030410"/>
<proteinExistence type="predicted"/>
<reference evidence="2" key="3">
    <citation type="submission" date="2025-09" db="UniProtKB">
        <authorList>
            <consortium name="Ensembl"/>
        </authorList>
    </citation>
    <scope>IDENTIFICATION</scope>
</reference>
<protein>
    <submittedName>
        <fullName evidence="2">Uncharacterized protein</fullName>
    </submittedName>
</protein>
<accession>A0A2I3GGH5</accession>
<sequence>MAEGSGLELSEQERRSSRLWPPSAQDLNKLALAELYEDEVQRKSSKSDRPKAAIFKSPRTPPQRHLQVEDTDWVIPFVSGLNIRMEKISCKMFRFCFNCGAMVSV</sequence>
<dbReference type="InParanoid" id="A0A2I3GGH5"/>
<feature type="region of interest" description="Disordered" evidence="1">
    <location>
        <begin position="1"/>
        <end position="21"/>
    </location>
</feature>